<organism evidence="1 2">
    <name type="scientific">Steinernema hermaphroditum</name>
    <dbReference type="NCBI Taxonomy" id="289476"/>
    <lineage>
        <taxon>Eukaryota</taxon>
        <taxon>Metazoa</taxon>
        <taxon>Ecdysozoa</taxon>
        <taxon>Nematoda</taxon>
        <taxon>Chromadorea</taxon>
        <taxon>Rhabditida</taxon>
        <taxon>Tylenchina</taxon>
        <taxon>Panagrolaimomorpha</taxon>
        <taxon>Strongyloidoidea</taxon>
        <taxon>Steinernematidae</taxon>
        <taxon>Steinernema</taxon>
    </lineage>
</organism>
<dbReference type="EMBL" id="JAUCMV010000003">
    <property type="protein sequence ID" value="KAK0412833.1"/>
    <property type="molecule type" value="Genomic_DNA"/>
</dbReference>
<dbReference type="Proteomes" id="UP001175271">
    <property type="component" value="Unassembled WGS sequence"/>
</dbReference>
<gene>
    <name evidence="1" type="ORF">QR680_006437</name>
</gene>
<keyword evidence="2" id="KW-1185">Reference proteome</keyword>
<comment type="caution">
    <text evidence="1">The sequence shown here is derived from an EMBL/GenBank/DDBJ whole genome shotgun (WGS) entry which is preliminary data.</text>
</comment>
<dbReference type="AlphaFoldDB" id="A0AA39LX49"/>
<evidence type="ECO:0000313" key="2">
    <source>
        <dbReference type="Proteomes" id="UP001175271"/>
    </source>
</evidence>
<sequence length="293" mass="34301">MDRVSGDFVQRVLQSVSTSTRFKICNTRRFRRRSLSGVWGSFEEFFEMYTLKISICDGELFLQTGINTGYGLPSLPPDFSFWKPHRSAFSQMCIENRKHTNRMHPLTDDAVKIIEKLLKNQCHRVDALRLPNFGLAEYPSIAKILKAIPGVNQIYARCADNYLCPFIERWADTLWEVEVDPFEDASGRLADRIIENLSKRKLGSLRFRVPKSHPDLYRRFLNAVFFDARAKSRHTDYDSEFQDVIDDFMKTFSVSESENGDRILVDNNGIRFSFTDRSYKSNANGWRLWFFFY</sequence>
<proteinExistence type="predicted"/>
<reference evidence="1" key="1">
    <citation type="submission" date="2023-06" db="EMBL/GenBank/DDBJ databases">
        <title>Genomic analysis of the entomopathogenic nematode Steinernema hermaphroditum.</title>
        <authorList>
            <person name="Schwarz E.M."/>
            <person name="Heppert J.K."/>
            <person name="Baniya A."/>
            <person name="Schwartz H.T."/>
            <person name="Tan C.-H."/>
            <person name="Antoshechkin I."/>
            <person name="Sternberg P.W."/>
            <person name="Goodrich-Blair H."/>
            <person name="Dillman A.R."/>
        </authorList>
    </citation>
    <scope>NUCLEOTIDE SEQUENCE</scope>
    <source>
        <strain evidence="1">PS9179</strain>
        <tissue evidence="1">Whole animal</tissue>
    </source>
</reference>
<name>A0AA39LX49_9BILA</name>
<accession>A0AA39LX49</accession>
<protein>
    <submittedName>
        <fullName evidence="1">Uncharacterized protein</fullName>
    </submittedName>
</protein>
<evidence type="ECO:0000313" key="1">
    <source>
        <dbReference type="EMBL" id="KAK0412833.1"/>
    </source>
</evidence>